<sequence length="34" mass="3908">MPWWTNVTYTAPTSGAVTRARESRSKRRTRSPSI</sequence>
<reference evidence="3" key="1">
    <citation type="submission" date="2020-03" db="EMBL/GenBank/DDBJ databases">
        <title>Development of an integrated pest management strategy to control Xanthomonas campestris pv. campestris by using bacteriophages.</title>
        <authorList>
            <person name="Holtappels D."/>
            <person name="Rombouts S."/>
            <person name="Lavigne R."/>
            <person name="Wagemans J."/>
        </authorList>
    </citation>
    <scope>NUCLEOTIDE SEQUENCE [LARGE SCALE GENOMIC DNA]</scope>
</reference>
<proteinExistence type="predicted"/>
<evidence type="ECO:0000313" key="2">
    <source>
        <dbReference type="EMBL" id="QJB21784.1"/>
    </source>
</evidence>
<gene>
    <name evidence="2" type="ORF">XccvBFoX1_gp45</name>
</gene>
<organism evidence="2 3">
    <name type="scientific">Xanthomonas phage FoX1</name>
    <dbReference type="NCBI Taxonomy" id="2723897"/>
    <lineage>
        <taxon>Viruses</taxon>
        <taxon>Duplodnaviria</taxon>
        <taxon>Heunggongvirae</taxon>
        <taxon>Uroviricota</taxon>
        <taxon>Caudoviricetes</taxon>
        <taxon>Foxunavirus</taxon>
        <taxon>Foxunavirus fox1</taxon>
    </lineage>
</organism>
<keyword evidence="3" id="KW-1185">Reference proteome</keyword>
<evidence type="ECO:0000313" key="3">
    <source>
        <dbReference type="Proteomes" id="UP000671938"/>
    </source>
</evidence>
<evidence type="ECO:0000256" key="1">
    <source>
        <dbReference type="SAM" id="MobiDB-lite"/>
    </source>
</evidence>
<accession>A0A858NQD1</accession>
<dbReference type="EMBL" id="MT161381">
    <property type="protein sequence ID" value="QJB21784.1"/>
    <property type="molecule type" value="Genomic_DNA"/>
</dbReference>
<dbReference type="Proteomes" id="UP000671938">
    <property type="component" value="Segment"/>
</dbReference>
<feature type="region of interest" description="Disordered" evidence="1">
    <location>
        <begin position="14"/>
        <end position="34"/>
    </location>
</feature>
<protein>
    <submittedName>
        <fullName evidence="2">Uncharacterized protein</fullName>
    </submittedName>
</protein>
<feature type="compositionally biased region" description="Basic residues" evidence="1">
    <location>
        <begin position="24"/>
        <end position="34"/>
    </location>
</feature>
<name>A0A858NQD1_9CAUD</name>